<dbReference type="Pfam" id="PF04773">
    <property type="entry name" value="FecR"/>
    <property type="match status" value="1"/>
</dbReference>
<dbReference type="RefSeq" id="WP_171222292.1">
    <property type="nucleotide sequence ID" value="NZ_CP121446.1"/>
</dbReference>
<feature type="domain" description="FecR protein" evidence="2">
    <location>
        <begin position="108"/>
        <end position="189"/>
    </location>
</feature>
<dbReference type="PANTHER" id="PTHR30273:SF2">
    <property type="entry name" value="PROTEIN FECR"/>
    <property type="match status" value="1"/>
</dbReference>
<name>A0A7Y3R919_9FLAO</name>
<gene>
    <name evidence="4" type="ORF">HKT18_07825</name>
</gene>
<dbReference type="InterPro" id="IPR006860">
    <property type="entry name" value="FecR"/>
</dbReference>
<comment type="caution">
    <text evidence="4">The sequence shown here is derived from an EMBL/GenBank/DDBJ whole genome shotgun (WGS) entry which is preliminary data.</text>
</comment>
<keyword evidence="1" id="KW-1133">Transmembrane helix</keyword>
<dbReference type="Proteomes" id="UP000536509">
    <property type="component" value="Unassembled WGS sequence"/>
</dbReference>
<sequence length="303" mass="34627">MEENYKLAKWLSGEMPENELAAFQAEPDFALYDKIKKYSAELETPTFNEQLVLSKILVSPKKEIKTISLMQNWFFRIAAVLVIGLGLFFTFQNFASYTEYAENGVLNTFTLPDNSEVVLNSGSEIQYKKWNWDNNRALNLEGEAYFKVAKGQKFEVNTPLGKVTVLGTQFNVKQRDNRFDVTCYEGKVKVNYKDQELVITKGMSIAFDNGKSITIPESTVQSPEWLNDELVFYQEDLKSIVSELERHFNVSLVIKNIDNSQLFTGTIPAKNIALSLEILATTYHLKSTQVSKNEYRLESLDAQ</sequence>
<dbReference type="EMBL" id="JABEVX010000003">
    <property type="protein sequence ID" value="NNT72117.1"/>
    <property type="molecule type" value="Genomic_DNA"/>
</dbReference>
<feature type="transmembrane region" description="Helical" evidence="1">
    <location>
        <begin position="73"/>
        <end position="91"/>
    </location>
</feature>
<evidence type="ECO:0000259" key="2">
    <source>
        <dbReference type="Pfam" id="PF04773"/>
    </source>
</evidence>
<dbReference type="PANTHER" id="PTHR30273">
    <property type="entry name" value="PERIPLASMIC SIGNAL SENSOR AND SIGMA FACTOR ACTIVATOR FECR-RELATED"/>
    <property type="match status" value="1"/>
</dbReference>
<keyword evidence="1" id="KW-0472">Membrane</keyword>
<protein>
    <submittedName>
        <fullName evidence="4">FecR family protein</fullName>
    </submittedName>
</protein>
<evidence type="ECO:0000313" key="4">
    <source>
        <dbReference type="EMBL" id="NNT72117.1"/>
    </source>
</evidence>
<dbReference type="InterPro" id="IPR012373">
    <property type="entry name" value="Ferrdict_sens_TM"/>
</dbReference>
<evidence type="ECO:0000259" key="3">
    <source>
        <dbReference type="Pfam" id="PF16344"/>
    </source>
</evidence>
<keyword evidence="5" id="KW-1185">Reference proteome</keyword>
<accession>A0A7Y3R919</accession>
<reference evidence="4 5" key="1">
    <citation type="submission" date="2020-05" db="EMBL/GenBank/DDBJ databases">
        <title>Draft genome of Flavobacterium sp. IMCC34852.</title>
        <authorList>
            <person name="Song J."/>
            <person name="Cho J.-C."/>
        </authorList>
    </citation>
    <scope>NUCLEOTIDE SEQUENCE [LARGE SCALE GENOMIC DNA]</scope>
    <source>
        <strain evidence="4 5">IMCC34852</strain>
    </source>
</reference>
<organism evidence="4 5">
    <name type="scientific">Flavobacterium rivulicola</name>
    <dbReference type="NCBI Taxonomy" id="2732161"/>
    <lineage>
        <taxon>Bacteria</taxon>
        <taxon>Pseudomonadati</taxon>
        <taxon>Bacteroidota</taxon>
        <taxon>Flavobacteriia</taxon>
        <taxon>Flavobacteriales</taxon>
        <taxon>Flavobacteriaceae</taxon>
        <taxon>Flavobacterium</taxon>
    </lineage>
</organism>
<dbReference type="Gene3D" id="3.55.50.30">
    <property type="match status" value="1"/>
</dbReference>
<evidence type="ECO:0000256" key="1">
    <source>
        <dbReference type="SAM" id="Phobius"/>
    </source>
</evidence>
<dbReference type="AlphaFoldDB" id="A0A7Y3R919"/>
<dbReference type="GO" id="GO:0016989">
    <property type="term" value="F:sigma factor antagonist activity"/>
    <property type="evidence" value="ECO:0007669"/>
    <property type="project" value="TreeGrafter"/>
</dbReference>
<evidence type="ECO:0000313" key="5">
    <source>
        <dbReference type="Proteomes" id="UP000536509"/>
    </source>
</evidence>
<keyword evidence="1" id="KW-0812">Transmembrane</keyword>
<dbReference type="InterPro" id="IPR032508">
    <property type="entry name" value="FecR_C"/>
</dbReference>
<proteinExistence type="predicted"/>
<dbReference type="Pfam" id="PF16344">
    <property type="entry name" value="FecR_C"/>
    <property type="match status" value="1"/>
</dbReference>
<dbReference type="Gene3D" id="2.60.120.1440">
    <property type="match status" value="1"/>
</dbReference>
<feature type="domain" description="Protein FecR C-terminal" evidence="3">
    <location>
        <begin position="229"/>
        <end position="293"/>
    </location>
</feature>